<dbReference type="InterPro" id="IPR036691">
    <property type="entry name" value="Endo/exonu/phosph_ase_sf"/>
</dbReference>
<dbReference type="PANTHER" id="PTHR33710">
    <property type="entry name" value="BNAC02G09200D PROTEIN"/>
    <property type="match status" value="1"/>
</dbReference>
<sequence>MANGVCDKIGFPNSIRVEAEGRSGGIWVFWDVGAFSVQLYSACSQHLSLQVSRGSDPSWLLTAVYASPRQGEQRQLWERLISHSKNITMPWLLTGDFNAISKPDEKSGIPASNTLRRCQLFTERMNLAELVDLGFSGVRFTWSRGENMQSYKASRLDRSLYNIRWNSVFPYSSVLHLPRYHSDHCPILTSVAAQPSGQQPMKAFRFEAAWLTDERLRSVVAESWSSSAL</sequence>
<dbReference type="InterPro" id="IPR005135">
    <property type="entry name" value="Endo/exonuclease/phosphatase"/>
</dbReference>
<dbReference type="Proteomes" id="UP001497516">
    <property type="component" value="Chromosome 7"/>
</dbReference>
<dbReference type="AlphaFoldDB" id="A0AAV2FV59"/>
<evidence type="ECO:0000313" key="3">
    <source>
        <dbReference type="Proteomes" id="UP001497516"/>
    </source>
</evidence>
<dbReference type="PANTHER" id="PTHR33710:SF77">
    <property type="entry name" value="DNASE I-LIKE SUPERFAMILY PROTEIN"/>
    <property type="match status" value="1"/>
</dbReference>
<dbReference type="Pfam" id="PF03372">
    <property type="entry name" value="Exo_endo_phos"/>
    <property type="match status" value="1"/>
</dbReference>
<protein>
    <recommendedName>
        <fullName evidence="1">Endonuclease/exonuclease/phosphatase domain-containing protein</fullName>
    </recommendedName>
</protein>
<dbReference type="SUPFAM" id="SSF56219">
    <property type="entry name" value="DNase I-like"/>
    <property type="match status" value="1"/>
</dbReference>
<gene>
    <name evidence="2" type="ORF">LTRI10_LOCUS42241</name>
</gene>
<evidence type="ECO:0000259" key="1">
    <source>
        <dbReference type="Pfam" id="PF03372"/>
    </source>
</evidence>
<name>A0AAV2FV59_9ROSI</name>
<dbReference type="GO" id="GO:0003824">
    <property type="term" value="F:catalytic activity"/>
    <property type="evidence" value="ECO:0007669"/>
    <property type="project" value="InterPro"/>
</dbReference>
<accession>A0AAV2FV59</accession>
<organism evidence="2 3">
    <name type="scientific">Linum trigynum</name>
    <dbReference type="NCBI Taxonomy" id="586398"/>
    <lineage>
        <taxon>Eukaryota</taxon>
        <taxon>Viridiplantae</taxon>
        <taxon>Streptophyta</taxon>
        <taxon>Embryophyta</taxon>
        <taxon>Tracheophyta</taxon>
        <taxon>Spermatophyta</taxon>
        <taxon>Magnoliopsida</taxon>
        <taxon>eudicotyledons</taxon>
        <taxon>Gunneridae</taxon>
        <taxon>Pentapetalae</taxon>
        <taxon>rosids</taxon>
        <taxon>fabids</taxon>
        <taxon>Malpighiales</taxon>
        <taxon>Linaceae</taxon>
        <taxon>Linum</taxon>
    </lineage>
</organism>
<dbReference type="EMBL" id="OZ034820">
    <property type="protein sequence ID" value="CAL1402226.1"/>
    <property type="molecule type" value="Genomic_DNA"/>
</dbReference>
<keyword evidence="3" id="KW-1185">Reference proteome</keyword>
<reference evidence="2 3" key="1">
    <citation type="submission" date="2024-04" db="EMBL/GenBank/DDBJ databases">
        <authorList>
            <person name="Fracassetti M."/>
        </authorList>
    </citation>
    <scope>NUCLEOTIDE SEQUENCE [LARGE SCALE GENOMIC DNA]</scope>
</reference>
<feature type="domain" description="Endonuclease/exonuclease/phosphatase" evidence="1">
    <location>
        <begin position="37"/>
        <end position="177"/>
    </location>
</feature>
<evidence type="ECO:0000313" key="2">
    <source>
        <dbReference type="EMBL" id="CAL1402226.1"/>
    </source>
</evidence>
<dbReference type="Gene3D" id="3.60.10.10">
    <property type="entry name" value="Endonuclease/exonuclease/phosphatase"/>
    <property type="match status" value="1"/>
</dbReference>
<proteinExistence type="predicted"/>